<evidence type="ECO:0000313" key="1">
    <source>
        <dbReference type="EMBL" id="CDW37700.1"/>
    </source>
</evidence>
<accession>A0A0K2UHY2</accession>
<organism evidence="1">
    <name type="scientific">Lepeophtheirus salmonis</name>
    <name type="common">Salmon louse</name>
    <name type="synonym">Caligus salmonis</name>
    <dbReference type="NCBI Taxonomy" id="72036"/>
    <lineage>
        <taxon>Eukaryota</taxon>
        <taxon>Metazoa</taxon>
        <taxon>Ecdysozoa</taxon>
        <taxon>Arthropoda</taxon>
        <taxon>Crustacea</taxon>
        <taxon>Multicrustacea</taxon>
        <taxon>Hexanauplia</taxon>
        <taxon>Copepoda</taxon>
        <taxon>Siphonostomatoida</taxon>
        <taxon>Caligidae</taxon>
        <taxon>Lepeophtheirus</taxon>
    </lineage>
</organism>
<dbReference type="AlphaFoldDB" id="A0A0K2UHY2"/>
<reference evidence="1" key="1">
    <citation type="submission" date="2014-05" db="EMBL/GenBank/DDBJ databases">
        <authorList>
            <person name="Chronopoulou M."/>
        </authorList>
    </citation>
    <scope>NUCLEOTIDE SEQUENCE</scope>
    <source>
        <tissue evidence="1">Whole organism</tissue>
    </source>
</reference>
<proteinExistence type="predicted"/>
<protein>
    <submittedName>
        <fullName evidence="1">Uncharacterized protein</fullName>
    </submittedName>
</protein>
<sequence>MSEWVMLQHHLEESLIIYSTVDVLSGQRFVYSTFCLFHVLSVDILPVHVLTVDFLSTHLFLQIHLPQIPHPE</sequence>
<dbReference type="EMBL" id="HACA01020339">
    <property type="protein sequence ID" value="CDW37700.1"/>
    <property type="molecule type" value="Transcribed_RNA"/>
</dbReference>
<name>A0A0K2UHY2_LEPSM</name>